<dbReference type="PANTHER" id="PTHR34009:SF2">
    <property type="entry name" value="PROTEIN STAR"/>
    <property type="match status" value="1"/>
</dbReference>
<dbReference type="Pfam" id="PF05050">
    <property type="entry name" value="Methyltransf_21"/>
    <property type="match status" value="1"/>
</dbReference>
<dbReference type="GO" id="GO:0005886">
    <property type="term" value="C:plasma membrane"/>
    <property type="evidence" value="ECO:0007669"/>
    <property type="project" value="TreeGrafter"/>
</dbReference>
<feature type="domain" description="Methyltransferase FkbM" evidence="2">
    <location>
        <begin position="166"/>
        <end position="295"/>
    </location>
</feature>
<feature type="transmembrane region" description="Helical" evidence="1">
    <location>
        <begin position="29"/>
        <end position="54"/>
    </location>
</feature>
<dbReference type="GO" id="GO:0005789">
    <property type="term" value="C:endoplasmic reticulum membrane"/>
    <property type="evidence" value="ECO:0007669"/>
    <property type="project" value="TreeGrafter"/>
</dbReference>
<dbReference type="EMBL" id="OA888168">
    <property type="protein sequence ID" value="CAD7283793.1"/>
    <property type="molecule type" value="Genomic_DNA"/>
</dbReference>
<dbReference type="OrthoDB" id="6357215at2759"/>
<evidence type="ECO:0000313" key="4">
    <source>
        <dbReference type="Proteomes" id="UP000678499"/>
    </source>
</evidence>
<evidence type="ECO:0000259" key="2">
    <source>
        <dbReference type="Pfam" id="PF05050"/>
    </source>
</evidence>
<dbReference type="GO" id="GO:0016197">
    <property type="term" value="P:endosomal transport"/>
    <property type="evidence" value="ECO:0007669"/>
    <property type="project" value="TreeGrafter"/>
</dbReference>
<name>A0A7R9C0A3_9CRUS</name>
<dbReference type="AlphaFoldDB" id="A0A7R9C0A3"/>
<dbReference type="InterPro" id="IPR006342">
    <property type="entry name" value="FkbM_mtfrase"/>
</dbReference>
<dbReference type="GO" id="GO:0031902">
    <property type="term" value="C:late endosome membrane"/>
    <property type="evidence" value="ECO:0007669"/>
    <property type="project" value="TreeGrafter"/>
</dbReference>
<dbReference type="InterPro" id="IPR053202">
    <property type="entry name" value="EGF_Rcpt_Signaling_Reg"/>
</dbReference>
<keyword evidence="1" id="KW-0812">Transmembrane</keyword>
<dbReference type="Proteomes" id="UP000678499">
    <property type="component" value="Unassembled WGS sequence"/>
</dbReference>
<keyword evidence="1" id="KW-1133">Transmembrane helix</keyword>
<organism evidence="3">
    <name type="scientific">Notodromas monacha</name>
    <dbReference type="NCBI Taxonomy" id="399045"/>
    <lineage>
        <taxon>Eukaryota</taxon>
        <taxon>Metazoa</taxon>
        <taxon>Ecdysozoa</taxon>
        <taxon>Arthropoda</taxon>
        <taxon>Crustacea</taxon>
        <taxon>Oligostraca</taxon>
        <taxon>Ostracoda</taxon>
        <taxon>Podocopa</taxon>
        <taxon>Podocopida</taxon>
        <taxon>Cypridocopina</taxon>
        <taxon>Cypridoidea</taxon>
        <taxon>Cyprididae</taxon>
        <taxon>Notodromas</taxon>
    </lineage>
</organism>
<gene>
    <name evidence="3" type="ORF">NMOB1V02_LOCUS11404</name>
</gene>
<evidence type="ECO:0000313" key="3">
    <source>
        <dbReference type="EMBL" id="CAD7283793.1"/>
    </source>
</evidence>
<reference evidence="3" key="1">
    <citation type="submission" date="2020-11" db="EMBL/GenBank/DDBJ databases">
        <authorList>
            <person name="Tran Van P."/>
        </authorList>
    </citation>
    <scope>NUCLEOTIDE SEQUENCE</scope>
</reference>
<dbReference type="GO" id="GO:0006888">
    <property type="term" value="P:endoplasmic reticulum to Golgi vesicle-mediated transport"/>
    <property type="evidence" value="ECO:0007669"/>
    <property type="project" value="TreeGrafter"/>
</dbReference>
<dbReference type="Gene3D" id="3.40.50.150">
    <property type="entry name" value="Vaccinia Virus protein VP39"/>
    <property type="match status" value="1"/>
</dbReference>
<protein>
    <recommendedName>
        <fullName evidence="2">Methyltransferase FkbM domain-containing protein</fullName>
    </recommendedName>
</protein>
<keyword evidence="1" id="KW-0472">Membrane</keyword>
<dbReference type="InterPro" id="IPR029063">
    <property type="entry name" value="SAM-dependent_MTases_sf"/>
</dbReference>
<proteinExistence type="predicted"/>
<dbReference type="GO" id="GO:0005794">
    <property type="term" value="C:Golgi apparatus"/>
    <property type="evidence" value="ECO:0007669"/>
    <property type="project" value="TreeGrafter"/>
</dbReference>
<dbReference type="PANTHER" id="PTHR34009">
    <property type="entry name" value="PROTEIN STAR"/>
    <property type="match status" value="1"/>
</dbReference>
<evidence type="ECO:0000256" key="1">
    <source>
        <dbReference type="SAM" id="Phobius"/>
    </source>
</evidence>
<sequence>MVEIGKIIRGVVGPAASVAKKIRRFRFRILKLCLSSGGFWLQIFATASLLYWLVTWSQEKEKIKVHVKTAKLKEMMETSCDLTKNALLNWDFEVQKDPHLIQYIRDNFLIHSGGSGRIPNPDIIPQPVLNDEYEDPSEGVIMKTAVIPLLFMNYTKPGTFFEGGVLDGKYISTTYYLEKRLGWSGMLVEANPKKNTLISARKNSRENVWTAHGTFNVAVDKPKNGKDVIDLDPGHYWHGWILRKEDYFLDATDPSVETYIKDVPCFPLYSLLAAANLTNLDFFSLDVEGVDWRVLLSVPWEEVNFKEDITDNIISLSKNDAV</sequence>
<accession>A0A7R9C0A3</accession>
<dbReference type="EMBL" id="CAJPEX010006131">
    <property type="protein sequence ID" value="CAG0923945.1"/>
    <property type="molecule type" value="Genomic_DNA"/>
</dbReference>
<keyword evidence="4" id="KW-1185">Reference proteome</keyword>